<dbReference type="Gene3D" id="3.50.30.40">
    <property type="entry name" value="Ribonuclease E inhibitor RraA/RraA-like"/>
    <property type="match status" value="1"/>
</dbReference>
<keyword evidence="12" id="KW-1185">Reference proteome</keyword>
<dbReference type="PANTHER" id="PTHR33254:SF4">
    <property type="entry name" value="4-HYDROXY-4-METHYL-2-OXOGLUTARATE ALDOLASE 3-RELATED"/>
    <property type="match status" value="1"/>
</dbReference>
<dbReference type="EC" id="4.1.1.112" evidence="10"/>
<feature type="binding site" evidence="9">
    <location>
        <begin position="74"/>
        <end position="77"/>
    </location>
    <ligand>
        <name>substrate</name>
    </ligand>
</feature>
<evidence type="ECO:0000256" key="10">
    <source>
        <dbReference type="RuleBase" id="RU004338"/>
    </source>
</evidence>
<comment type="catalytic activity">
    <reaction evidence="1 10">
        <text>4-hydroxy-4-methyl-2-oxoglutarate = 2 pyruvate</text>
        <dbReference type="Rhea" id="RHEA:22748"/>
        <dbReference type="ChEBI" id="CHEBI:15361"/>
        <dbReference type="ChEBI" id="CHEBI:58276"/>
        <dbReference type="EC" id="4.1.3.17"/>
    </reaction>
</comment>
<dbReference type="GO" id="GO:0051252">
    <property type="term" value="P:regulation of RNA metabolic process"/>
    <property type="evidence" value="ECO:0007669"/>
    <property type="project" value="InterPro"/>
</dbReference>
<dbReference type="GO" id="GO:0008948">
    <property type="term" value="F:oxaloacetate decarboxylase activity"/>
    <property type="evidence" value="ECO:0007669"/>
    <property type="project" value="UniProtKB-EC"/>
</dbReference>
<dbReference type="KEGG" id="shal:SHALO_1757"/>
<evidence type="ECO:0000256" key="2">
    <source>
        <dbReference type="ARBA" id="ARBA00001968"/>
    </source>
</evidence>
<sequence length="159" mass="17368">MKFYTADLCDKYPENIQVLDPIMKSYGGAKRIMGQIVTVKLSGSNKTLIALLKSEGSGQIAVVDVEAKFTAVVGDNLMKFAHENNWAGIIINGYVRDTKNTKEIDVGLFALGTCPKKTMEACEGSLHVKIHFGGIDFNEGDYLYADRDGIIVSATPLEM</sequence>
<evidence type="ECO:0000256" key="5">
    <source>
        <dbReference type="ARBA" id="ARBA00022723"/>
    </source>
</evidence>
<dbReference type="Pfam" id="PF03737">
    <property type="entry name" value="RraA-like"/>
    <property type="match status" value="1"/>
</dbReference>
<keyword evidence="9" id="KW-0460">Magnesium</keyword>
<gene>
    <name evidence="11" type="ORF">SHALO_1757</name>
</gene>
<dbReference type="STRING" id="1193502.SHALO_1757"/>
<dbReference type="InterPro" id="IPR005493">
    <property type="entry name" value="RraA/RraA-like"/>
</dbReference>
<comment type="catalytic activity">
    <reaction evidence="8 10">
        <text>oxaloacetate + H(+) = pyruvate + CO2</text>
        <dbReference type="Rhea" id="RHEA:15641"/>
        <dbReference type="ChEBI" id="CHEBI:15361"/>
        <dbReference type="ChEBI" id="CHEBI:15378"/>
        <dbReference type="ChEBI" id="CHEBI:16452"/>
        <dbReference type="ChEBI" id="CHEBI:16526"/>
        <dbReference type="EC" id="4.1.1.112"/>
    </reaction>
</comment>
<proteinExistence type="inferred from homology"/>
<name>A0A1D7TKK6_9BACT</name>
<dbReference type="EC" id="4.1.3.17" evidence="10"/>
<dbReference type="SUPFAM" id="SSF89562">
    <property type="entry name" value="RraA-like"/>
    <property type="match status" value="1"/>
</dbReference>
<dbReference type="CDD" id="cd16841">
    <property type="entry name" value="RraA_family"/>
    <property type="match status" value="1"/>
</dbReference>
<dbReference type="NCBIfam" id="NF006875">
    <property type="entry name" value="PRK09372.1"/>
    <property type="match status" value="1"/>
</dbReference>
<evidence type="ECO:0000256" key="3">
    <source>
        <dbReference type="ARBA" id="ARBA00008621"/>
    </source>
</evidence>
<keyword evidence="5 9" id="KW-0479">Metal-binding</keyword>
<dbReference type="InterPro" id="IPR010203">
    <property type="entry name" value="RraA"/>
</dbReference>
<dbReference type="PATRIC" id="fig|1193502.14.peg.1784"/>
<accession>A0A1D7TKK6</accession>
<organism evidence="11 12">
    <name type="scientific">Sulfurospirillum halorespirans DSM 13726</name>
    <dbReference type="NCBI Taxonomy" id="1193502"/>
    <lineage>
        <taxon>Bacteria</taxon>
        <taxon>Pseudomonadati</taxon>
        <taxon>Campylobacterota</taxon>
        <taxon>Epsilonproteobacteria</taxon>
        <taxon>Campylobacterales</taxon>
        <taxon>Sulfurospirillaceae</taxon>
        <taxon>Sulfurospirillum</taxon>
    </lineage>
</organism>
<feature type="binding site" evidence="9">
    <location>
        <position position="97"/>
    </location>
    <ligand>
        <name>Mg(2+)</name>
        <dbReference type="ChEBI" id="CHEBI:18420"/>
    </ligand>
</feature>
<dbReference type="NCBIfam" id="TIGR01935">
    <property type="entry name" value="NOT-MenG"/>
    <property type="match status" value="1"/>
</dbReference>
<comment type="function">
    <text evidence="7 10">Catalyzes the aldol cleavage of 4-hydroxy-4-methyl-2-oxoglutarate (HMG) into 2 molecules of pyruvate. Also contains a secondary oxaloacetate (OAA) decarboxylase activity due to the common pyruvate enolate transition state formed following C-C bond cleavage in the retro-aldol and decarboxylation reactions.</text>
</comment>
<evidence type="ECO:0000313" key="11">
    <source>
        <dbReference type="EMBL" id="AOO65528.1"/>
    </source>
</evidence>
<evidence type="ECO:0000256" key="4">
    <source>
        <dbReference type="ARBA" id="ARBA00011233"/>
    </source>
</evidence>
<protein>
    <recommendedName>
        <fullName evidence="10">4-hydroxy-4-methyl-2-oxoglutarate aldolase</fullName>
        <shortName evidence="10">HMG aldolase</shortName>
        <ecNumber evidence="10">4.1.1.112</ecNumber>
        <ecNumber evidence="10">4.1.3.17</ecNumber>
    </recommendedName>
    <alternativeName>
        <fullName evidence="10">Oxaloacetate decarboxylase</fullName>
    </alternativeName>
</protein>
<dbReference type="GO" id="GO:0008428">
    <property type="term" value="F:ribonuclease inhibitor activity"/>
    <property type="evidence" value="ECO:0007669"/>
    <property type="project" value="InterPro"/>
</dbReference>
<evidence type="ECO:0000256" key="9">
    <source>
        <dbReference type="PIRSR" id="PIRSR605493-1"/>
    </source>
</evidence>
<evidence type="ECO:0000256" key="6">
    <source>
        <dbReference type="ARBA" id="ARBA00023239"/>
    </source>
</evidence>
<dbReference type="EMBL" id="CP017111">
    <property type="protein sequence ID" value="AOO65528.1"/>
    <property type="molecule type" value="Genomic_DNA"/>
</dbReference>
<comment type="cofactor">
    <cofactor evidence="9">
        <name>Mg(2+)</name>
        <dbReference type="ChEBI" id="CHEBI:18420"/>
    </cofactor>
</comment>
<dbReference type="Proteomes" id="UP000094609">
    <property type="component" value="Chromosome"/>
</dbReference>
<keyword evidence="6 10" id="KW-0456">Lyase</keyword>
<dbReference type="GO" id="GO:0047443">
    <property type="term" value="F:4-hydroxy-4-methyl-2-oxoglutarate aldolase activity"/>
    <property type="evidence" value="ECO:0007669"/>
    <property type="project" value="UniProtKB-EC"/>
</dbReference>
<dbReference type="InterPro" id="IPR036704">
    <property type="entry name" value="RraA/RraA-like_sf"/>
</dbReference>
<evidence type="ECO:0000256" key="7">
    <source>
        <dbReference type="ARBA" id="ARBA00025046"/>
    </source>
</evidence>
<feature type="binding site" evidence="9">
    <location>
        <position position="96"/>
    </location>
    <ligand>
        <name>substrate</name>
    </ligand>
</feature>
<reference evidence="12" key="1">
    <citation type="submission" date="2016-08" db="EMBL/GenBank/DDBJ databases">
        <title>Complete genome sequence of the organohalide-respiring Epsilonproteobacterium Sulfurospirillum halorespirans.</title>
        <authorList>
            <person name="Goris T."/>
            <person name="Zimmermann J."/>
            <person name="Schenz B."/>
            <person name="Lemos M."/>
            <person name="Hackermueller J."/>
            <person name="Diekert G."/>
        </authorList>
    </citation>
    <scope>NUCLEOTIDE SEQUENCE [LARGE SCALE GENOMIC DNA]</scope>
    <source>
        <strain>DSM 13726</strain>
        <strain evidence="12">PCE-M2</strain>
    </source>
</reference>
<evidence type="ECO:0000256" key="8">
    <source>
        <dbReference type="ARBA" id="ARBA00047973"/>
    </source>
</evidence>
<dbReference type="AlphaFoldDB" id="A0A1D7TKK6"/>
<dbReference type="GO" id="GO:0046872">
    <property type="term" value="F:metal ion binding"/>
    <property type="evidence" value="ECO:0007669"/>
    <property type="project" value="UniProtKB-KW"/>
</dbReference>
<comment type="similarity">
    <text evidence="3 10">Belongs to the class II aldolase/RraA-like family.</text>
</comment>
<comment type="cofactor">
    <cofactor evidence="2 10">
        <name>a divalent metal cation</name>
        <dbReference type="ChEBI" id="CHEBI:60240"/>
    </cofactor>
</comment>
<evidence type="ECO:0000256" key="1">
    <source>
        <dbReference type="ARBA" id="ARBA00001342"/>
    </source>
</evidence>
<dbReference type="RefSeq" id="WP_069478204.1">
    <property type="nucleotide sequence ID" value="NZ_CP017111.1"/>
</dbReference>
<dbReference type="PANTHER" id="PTHR33254">
    <property type="entry name" value="4-HYDROXY-4-METHYL-2-OXOGLUTARATE ALDOLASE 3-RELATED"/>
    <property type="match status" value="1"/>
</dbReference>
<comment type="subunit">
    <text evidence="4 10">Homotrimer.</text>
</comment>
<evidence type="ECO:0000313" key="12">
    <source>
        <dbReference type="Proteomes" id="UP000094609"/>
    </source>
</evidence>